<dbReference type="AlphaFoldDB" id="A0A9P9X9B9"/>
<keyword evidence="3 7" id="KW-0547">Nucleotide-binding</keyword>
<evidence type="ECO:0000256" key="6">
    <source>
        <dbReference type="ARBA" id="ARBA00023128"/>
    </source>
</evidence>
<dbReference type="PANTHER" id="PTHR11947">
    <property type="entry name" value="PYRUVATE DEHYDROGENASE KINASE"/>
    <property type="match status" value="1"/>
</dbReference>
<dbReference type="Gene3D" id="1.20.140.20">
    <property type="entry name" value="Alpha-ketoacid/pyruvate dehydrogenase kinase, N-terminal domain"/>
    <property type="match status" value="1"/>
</dbReference>
<keyword evidence="5 7" id="KW-0067">ATP-binding</keyword>
<keyword evidence="4 7" id="KW-0418">Kinase</keyword>
<dbReference type="OrthoDB" id="407390at2759"/>
<dbReference type="EC" id="2.7.11.-" evidence="7"/>
<dbReference type="Pfam" id="PF10436">
    <property type="entry name" value="BCDHK_Adom3"/>
    <property type="match status" value="1"/>
</dbReference>
<dbReference type="PANTHER" id="PTHR11947:SF25">
    <property type="entry name" value="[PYRUVATE DEHYDROGENASE (ACETYL-TRANSFERRING)] KINASE 2, MITOCHONDRIAL"/>
    <property type="match status" value="1"/>
</dbReference>
<evidence type="ECO:0000256" key="7">
    <source>
        <dbReference type="RuleBase" id="RU366032"/>
    </source>
</evidence>
<evidence type="ECO:0000256" key="8">
    <source>
        <dbReference type="SAM" id="MobiDB-lite"/>
    </source>
</evidence>
<dbReference type="GO" id="GO:0005524">
    <property type="term" value="F:ATP binding"/>
    <property type="evidence" value="ECO:0007669"/>
    <property type="project" value="UniProtKB-UniRule"/>
</dbReference>
<accession>A0A9P9X9B9</accession>
<reference evidence="11" key="1">
    <citation type="submission" date="2019-01" db="EMBL/GenBank/DDBJ databases">
        <title>Colletotrichum abscissum LGMF1257.</title>
        <authorList>
            <person name="Baroncelli R."/>
        </authorList>
    </citation>
    <scope>NUCLEOTIDE SEQUENCE</scope>
    <source>
        <strain evidence="11">Ca142</strain>
    </source>
</reference>
<feature type="domain" description="Histidine kinase/HSP90-like ATPase" evidence="9">
    <location>
        <begin position="302"/>
        <end position="471"/>
    </location>
</feature>
<dbReference type="InterPro" id="IPR018955">
    <property type="entry name" value="BCDHK/PDK_N"/>
</dbReference>
<comment type="similarity">
    <text evidence="1 7">Belongs to the PDK/BCKDK protein kinase family.</text>
</comment>
<dbReference type="Gene3D" id="3.30.565.10">
    <property type="entry name" value="Histidine kinase-like ATPase, C-terminal domain"/>
    <property type="match status" value="1"/>
</dbReference>
<protein>
    <recommendedName>
        <fullName evidence="7">Protein-serine/threonine kinase</fullName>
        <ecNumber evidence="7">2.7.11.-</ecNumber>
    </recommendedName>
</protein>
<evidence type="ECO:0000256" key="5">
    <source>
        <dbReference type="ARBA" id="ARBA00022840"/>
    </source>
</evidence>
<evidence type="ECO:0000256" key="4">
    <source>
        <dbReference type="ARBA" id="ARBA00022777"/>
    </source>
</evidence>
<comment type="caution">
    <text evidence="11">The sequence shown here is derived from an EMBL/GenBank/DDBJ whole genome shotgun (WGS) entry which is preliminary data.</text>
</comment>
<evidence type="ECO:0000256" key="2">
    <source>
        <dbReference type="ARBA" id="ARBA00022679"/>
    </source>
</evidence>
<dbReference type="Proteomes" id="UP001056436">
    <property type="component" value="Unassembled WGS sequence"/>
</dbReference>
<evidence type="ECO:0000313" key="11">
    <source>
        <dbReference type="EMBL" id="KAI3541553.1"/>
    </source>
</evidence>
<name>A0A9P9X9B9_9PEZI</name>
<dbReference type="GO" id="GO:0010906">
    <property type="term" value="P:regulation of glucose metabolic process"/>
    <property type="evidence" value="ECO:0007669"/>
    <property type="project" value="TreeGrafter"/>
</dbReference>
<evidence type="ECO:0000313" key="12">
    <source>
        <dbReference type="Proteomes" id="UP001056436"/>
    </source>
</evidence>
<feature type="domain" description="Branched-chain alpha-ketoacid dehydrogenase kinase/Pyruvate dehydrogenase kinase N-terminal" evidence="10">
    <location>
        <begin position="64"/>
        <end position="190"/>
    </location>
</feature>
<comment type="subcellular location">
    <subcellularLocation>
        <location evidence="7">Mitochondrion matrix</location>
    </subcellularLocation>
</comment>
<feature type="region of interest" description="Disordered" evidence="8">
    <location>
        <begin position="418"/>
        <end position="438"/>
    </location>
</feature>
<evidence type="ECO:0000259" key="10">
    <source>
        <dbReference type="Pfam" id="PF10436"/>
    </source>
</evidence>
<keyword evidence="6 7" id="KW-0496">Mitochondrion</keyword>
<keyword evidence="2 7" id="KW-0808">Transferase</keyword>
<evidence type="ECO:0000256" key="3">
    <source>
        <dbReference type="ARBA" id="ARBA00022741"/>
    </source>
</evidence>
<dbReference type="InterPro" id="IPR036784">
    <property type="entry name" value="AK/P_DHK_N_sf"/>
</dbReference>
<dbReference type="InterPro" id="IPR003594">
    <property type="entry name" value="HATPase_dom"/>
</dbReference>
<sequence length="497" mass="56150">MVSIALRHAGRRCGLTSAPRRAMLPAPRRLRENGITSSSWRSMSSSTWRPVSVLDEWVVREARPISLRQLMVFGRSLTESRLLSSANYVRTELPTRIAHRIRDMQQLPYVVVTNTHIKEVYELYNNAFDTFRKIKEIKTLEDNEKFCQIISGMLKAHLTVIPKLSMGILESRGSMDAKDLDKFMNTVLRSVGALAAMVHTPRADPRRPNLNVMQRISRRVIAEQHLALTETYHSPWFSPGAKLSESEFIGEVFIKCIAKDVIERCTRAVQSLARSTYGHDVQVPEIKVEGHLESSFPYILSHLEYIIGELLRNSVQAVIERRQRSNKDNNNNIKAKDADNNPPPPIEVTICEAQQHVIIRISDQGGGIPREELPYLWSFSKGPQSQRRLENLGRVPKLAATMQELHVSDELGRADMKTPNNHSHAHTHGNSLASMTSRPPDLRLGMGLPLSRVYAEYWAGSLELHSLEGYGVDAFLQISKLGNKNEQLTTRATMDAV</sequence>
<proteinExistence type="inferred from homology"/>
<dbReference type="SUPFAM" id="SSF69012">
    <property type="entry name" value="alpha-ketoacid dehydrogenase kinase, N-terminal domain"/>
    <property type="match status" value="1"/>
</dbReference>
<organism evidence="11 12">
    <name type="scientific">Colletotrichum abscissum</name>
    <dbReference type="NCBI Taxonomy" id="1671311"/>
    <lineage>
        <taxon>Eukaryota</taxon>
        <taxon>Fungi</taxon>
        <taxon>Dikarya</taxon>
        <taxon>Ascomycota</taxon>
        <taxon>Pezizomycotina</taxon>
        <taxon>Sordariomycetes</taxon>
        <taxon>Hypocreomycetidae</taxon>
        <taxon>Glomerellales</taxon>
        <taxon>Glomerellaceae</taxon>
        <taxon>Colletotrichum</taxon>
        <taxon>Colletotrichum acutatum species complex</taxon>
    </lineage>
</organism>
<dbReference type="EMBL" id="SDAQ01000083">
    <property type="protein sequence ID" value="KAI3541553.1"/>
    <property type="molecule type" value="Genomic_DNA"/>
</dbReference>
<keyword evidence="12" id="KW-1185">Reference proteome</keyword>
<dbReference type="Pfam" id="PF02518">
    <property type="entry name" value="HATPase_c"/>
    <property type="match status" value="1"/>
</dbReference>
<dbReference type="GO" id="GO:0005759">
    <property type="term" value="C:mitochondrial matrix"/>
    <property type="evidence" value="ECO:0007669"/>
    <property type="project" value="UniProtKB-SubCell"/>
</dbReference>
<dbReference type="InterPro" id="IPR039028">
    <property type="entry name" value="BCKD/PDK"/>
</dbReference>
<evidence type="ECO:0000256" key="1">
    <source>
        <dbReference type="ARBA" id="ARBA00006155"/>
    </source>
</evidence>
<dbReference type="GO" id="GO:0004740">
    <property type="term" value="F:pyruvate dehydrogenase (acetyl-transferring) kinase activity"/>
    <property type="evidence" value="ECO:0007669"/>
    <property type="project" value="TreeGrafter"/>
</dbReference>
<dbReference type="InterPro" id="IPR036890">
    <property type="entry name" value="HATPase_C_sf"/>
</dbReference>
<gene>
    <name evidence="11" type="ORF">CABS02_10727</name>
</gene>
<dbReference type="SUPFAM" id="SSF55874">
    <property type="entry name" value="ATPase domain of HSP90 chaperone/DNA topoisomerase II/histidine kinase"/>
    <property type="match status" value="1"/>
</dbReference>
<evidence type="ECO:0000259" key="9">
    <source>
        <dbReference type="Pfam" id="PF02518"/>
    </source>
</evidence>
<feature type="region of interest" description="Disordered" evidence="8">
    <location>
        <begin position="322"/>
        <end position="344"/>
    </location>
</feature>
<feature type="compositionally biased region" description="Polar residues" evidence="8">
    <location>
        <begin position="418"/>
        <end position="437"/>
    </location>
</feature>